<feature type="domain" description="tRNA (32-2'-O)-methyltransferase regulator THADA-like TPR repeats region" evidence="5">
    <location>
        <begin position="246"/>
        <end position="523"/>
    </location>
</feature>
<accession>A0AAV9PKU8</accession>
<comment type="similarity">
    <text evidence="1">Belongs to the THADA family.</text>
</comment>
<evidence type="ECO:0000259" key="5">
    <source>
        <dbReference type="Pfam" id="PF25150"/>
    </source>
</evidence>
<evidence type="ECO:0000256" key="3">
    <source>
        <dbReference type="SAM" id="MobiDB-lite"/>
    </source>
</evidence>
<gene>
    <name evidence="7" type="ORF">LTR77_001646</name>
</gene>
<dbReference type="PANTHER" id="PTHR14387">
    <property type="entry name" value="THADA/DEATH RECEPTOR INTERACTING PROTEIN"/>
    <property type="match status" value="1"/>
</dbReference>
<feature type="region of interest" description="Disordered" evidence="3">
    <location>
        <begin position="1090"/>
        <end position="1115"/>
    </location>
</feature>
<dbReference type="PANTHER" id="PTHR14387:SF0">
    <property type="entry name" value="DUF2428 DOMAIN-CONTAINING PROTEIN"/>
    <property type="match status" value="1"/>
</dbReference>
<dbReference type="EMBL" id="JAVRRT010000002">
    <property type="protein sequence ID" value="KAK5174565.1"/>
    <property type="molecule type" value="Genomic_DNA"/>
</dbReference>
<evidence type="ECO:0000313" key="7">
    <source>
        <dbReference type="EMBL" id="KAK5174565.1"/>
    </source>
</evidence>
<evidence type="ECO:0000259" key="6">
    <source>
        <dbReference type="Pfam" id="PF25151"/>
    </source>
</evidence>
<dbReference type="GeneID" id="89922994"/>
<evidence type="ECO:0000259" key="4">
    <source>
        <dbReference type="Pfam" id="PF10350"/>
    </source>
</evidence>
<protein>
    <recommendedName>
        <fullName evidence="9">DUF2428 domain-containing protein</fullName>
    </recommendedName>
</protein>
<proteinExistence type="inferred from homology"/>
<comment type="caution">
    <text evidence="7">The sequence shown here is derived from an EMBL/GenBank/DDBJ whole genome shotgun (WGS) entry which is preliminary data.</text>
</comment>
<dbReference type="InterPro" id="IPR051954">
    <property type="entry name" value="tRNA_methyltransferase_THADA"/>
</dbReference>
<feature type="domain" description="DUF2428" evidence="4">
    <location>
        <begin position="652"/>
        <end position="878"/>
    </location>
</feature>
<dbReference type="Pfam" id="PF26523">
    <property type="entry name" value="Trm732_C"/>
    <property type="match status" value="1"/>
</dbReference>
<feature type="domain" description="tRNA (32-2'-O)-methyltransferase regulator THADA-like C-terminal TPR repeats region" evidence="6">
    <location>
        <begin position="880"/>
        <end position="1023"/>
    </location>
</feature>
<keyword evidence="8" id="KW-1185">Reference proteome</keyword>
<dbReference type="InterPro" id="IPR019442">
    <property type="entry name" value="THADA/TRM732_DUF2428"/>
</dbReference>
<dbReference type="GO" id="GO:0005829">
    <property type="term" value="C:cytosol"/>
    <property type="evidence" value="ECO:0007669"/>
    <property type="project" value="TreeGrafter"/>
</dbReference>
<evidence type="ECO:0008006" key="9">
    <source>
        <dbReference type="Google" id="ProtNLM"/>
    </source>
</evidence>
<dbReference type="RefSeq" id="XP_064663234.1">
    <property type="nucleotide sequence ID" value="XM_064798907.1"/>
</dbReference>
<dbReference type="GO" id="GO:0030488">
    <property type="term" value="P:tRNA methylation"/>
    <property type="evidence" value="ECO:0007669"/>
    <property type="project" value="TreeGrafter"/>
</dbReference>
<dbReference type="Pfam" id="PF25150">
    <property type="entry name" value="TPR_Trm732"/>
    <property type="match status" value="1"/>
</dbReference>
<evidence type="ECO:0000313" key="8">
    <source>
        <dbReference type="Proteomes" id="UP001337655"/>
    </source>
</evidence>
<dbReference type="InterPro" id="IPR056842">
    <property type="entry name" value="THADA-like_TPR_C"/>
</dbReference>
<dbReference type="SUPFAM" id="SSF48371">
    <property type="entry name" value="ARM repeat"/>
    <property type="match status" value="1"/>
</dbReference>
<keyword evidence="2" id="KW-0819">tRNA processing</keyword>
<evidence type="ECO:0000256" key="1">
    <source>
        <dbReference type="ARBA" id="ARBA00010409"/>
    </source>
</evidence>
<dbReference type="Proteomes" id="UP001337655">
    <property type="component" value="Unassembled WGS sequence"/>
</dbReference>
<name>A0AAV9PKU8_9PEZI</name>
<dbReference type="InterPro" id="IPR016024">
    <property type="entry name" value="ARM-type_fold"/>
</dbReference>
<organism evidence="7 8">
    <name type="scientific">Saxophila tyrrhenica</name>
    <dbReference type="NCBI Taxonomy" id="1690608"/>
    <lineage>
        <taxon>Eukaryota</taxon>
        <taxon>Fungi</taxon>
        <taxon>Dikarya</taxon>
        <taxon>Ascomycota</taxon>
        <taxon>Pezizomycotina</taxon>
        <taxon>Dothideomycetes</taxon>
        <taxon>Dothideomycetidae</taxon>
        <taxon>Mycosphaerellales</taxon>
        <taxon>Extremaceae</taxon>
        <taxon>Saxophila</taxon>
    </lineage>
</organism>
<evidence type="ECO:0000256" key="2">
    <source>
        <dbReference type="ARBA" id="ARBA00022694"/>
    </source>
</evidence>
<reference evidence="7 8" key="1">
    <citation type="submission" date="2023-08" db="EMBL/GenBank/DDBJ databases">
        <title>Black Yeasts Isolated from many extreme environments.</title>
        <authorList>
            <person name="Coleine C."/>
            <person name="Stajich J.E."/>
            <person name="Selbmann L."/>
        </authorList>
    </citation>
    <scope>NUCLEOTIDE SEQUENCE [LARGE SCALE GENOMIC DNA]</scope>
    <source>
        <strain evidence="7 8">CCFEE 5935</strain>
    </source>
</reference>
<dbReference type="Pfam" id="PF25151">
    <property type="entry name" value="TPR_Trm732_C"/>
    <property type="match status" value="1"/>
</dbReference>
<sequence>MLEDSDNNDRLLDEEQLKWIARNSKTLIPHQQASAGADEATIDLNSKLQQVLRTSSQHNLGATHRVAAWNALCSLVDGCAHSDRHDLHKLLWSNDTWHRIFFLYLDQSHKARPKSSKQLLNTLSSSWLKTDGPSKKGEVVAAELIRTLLEDNEVSRTKACLQATVHFLSRGVVSIDGILSQLAPEDGRGGDMRIQDKFQRLLSLLFQGLARGDVGSATGQLLAVLLNKDSSPQPLPGASGFESMPAWVPPMRDTLLQGNVDLGELRLYIFPVLFKRSVHDYLGFLQALGVYQLLATGHTHHDDGVHAPVLYAALQSGKEHGLLYETADSSISHCSTHISIPVRSIGRMLRDRSRPARLTGLSLLITSHSATRPLPAKTFWLLKRYLHVFLGDSDADFRGEVFSLMQRLVDRLRAITAVASRQTNVSSEAAASLCHGRDFLHWLLQFLGSELRPTASYQHHICALKTVLIMARSGLDDAVSVTHLSKTATVGEAKWPFHISILTPGLRRGLYDLLLDPFDDVRQTSAAILGIYASVRDAESQNDVCNELSGIVGRSESMMLASGRADQADGVAHLYALLYRERAEQPQEPSSSMALCQSVLTHLVGTLEQMLDTAKKSLATATQKYPLHGLLTSLRYVLCQKDCRYDSEDIPQRLVNCLHSLWTVVRPVLCDDAPEGYVPEQADETIEISTKDTLSYCWRALKESSLLAGSLIQQATISTEQVLALSDLCFTQLSELRHRGAFSTVAQTWVACCLRCHDLKTEDGQSVTELWYDRVLGILRDGHLINTRRSAGLPSLVCGLLISPGQLPSVAKAFDDLTSIARQPVSQTSTQESSLPQVHALNCIKDTLKNTRLAERSERYVAHCLRLAADSLQSEPWAVRNCGLMLFRAVIDRLLGTSEAHLDESRQASTTISTQDHPELLGIVLEILHASQSATHSKGSEGVFPALQLLQSLEILASRVDEIQEVVLNLTANASWHIRDKAARVYARIAPESTSLKSVEAVLTTSTSGQNALHGALLCVKYLAVEAHHAREAQSRNTVDEQISRSDLPAARISEAVALLARCDKLFYGKISHAVKAAYVDAVAECRSRAVPASQPVDSDPRTQANQSMTPPQPFDVESELEDMLVRAPRNPRSAGDGVVLRSLACAFATTSVRRFHADIEEMETIMFNLGPRDADACSMLLSRLSLQDSLDESVVQLSSIHVCTDILVDHTSIGLKCQAQKFLLDLYDKHELSPEVLSVFLEVIAYPTSPLARGANQAYADQGLQLGVIALDHRLESPDDDKSVIHPELQRWSSFCSEAVRESESSLYSREAGAFALRRVRSGFWEFLNRESSPCFLRMCLAVYDLLNDDDEDIRLLAVVTANDIVKVSALERPSGVLEPVEARSSILRFMVQRWLNDVELATEAYTRAFRPPGSDDSHTIEEQLDNAAAVDTALFAEEKQNLYIDDATEIKAWTEVLLRLDAFALPQHLLNHLSRKVMSGLESLLKKAANNDDGALGWSTKPGVFILGLQIVYSAEVLLHLVAKGRRVAVRPSELRSKLSRLATVFAAQKVNDLWQREVWRVLGDATLQQAIHNAQLICLIAKILDR</sequence>
<dbReference type="InterPro" id="IPR056843">
    <property type="entry name" value="THADA-like_TPR"/>
</dbReference>
<dbReference type="Pfam" id="PF10350">
    <property type="entry name" value="DUF2428"/>
    <property type="match status" value="1"/>
</dbReference>